<dbReference type="InterPro" id="IPR025662">
    <property type="entry name" value="Sigma_54_int_dom_ATP-bd_1"/>
</dbReference>
<dbReference type="Gene3D" id="1.10.10.60">
    <property type="entry name" value="Homeodomain-like"/>
    <property type="match status" value="1"/>
</dbReference>
<dbReference type="Pfam" id="PF00158">
    <property type="entry name" value="Sigma54_activat"/>
    <property type="match status" value="1"/>
</dbReference>
<keyword evidence="3" id="KW-0805">Transcription regulation</keyword>
<dbReference type="PROSITE" id="PS50045">
    <property type="entry name" value="SIGMA54_INTERACT_4"/>
    <property type="match status" value="1"/>
</dbReference>
<dbReference type="OrthoDB" id="9804019at2"/>
<dbReference type="Gene3D" id="3.40.50.300">
    <property type="entry name" value="P-loop containing nucleotide triphosphate hydrolases"/>
    <property type="match status" value="1"/>
</dbReference>
<dbReference type="InterPro" id="IPR058031">
    <property type="entry name" value="AAA_lid_NorR"/>
</dbReference>
<keyword evidence="4" id="KW-0238">DNA-binding</keyword>
<evidence type="ECO:0000256" key="5">
    <source>
        <dbReference type="ARBA" id="ARBA00023163"/>
    </source>
</evidence>
<keyword evidence="2" id="KW-0067">ATP-binding</keyword>
<evidence type="ECO:0000259" key="6">
    <source>
        <dbReference type="PROSITE" id="PS50045"/>
    </source>
</evidence>
<dbReference type="InterPro" id="IPR003018">
    <property type="entry name" value="GAF"/>
</dbReference>
<dbReference type="SMART" id="SM00382">
    <property type="entry name" value="AAA"/>
    <property type="match status" value="1"/>
</dbReference>
<dbReference type="InterPro" id="IPR025943">
    <property type="entry name" value="Sigma_54_int_dom_ATP-bd_2"/>
</dbReference>
<dbReference type="PROSITE" id="PS00676">
    <property type="entry name" value="SIGMA54_INTERACT_2"/>
    <property type="match status" value="1"/>
</dbReference>
<dbReference type="PROSITE" id="PS00688">
    <property type="entry name" value="SIGMA54_INTERACT_3"/>
    <property type="match status" value="1"/>
</dbReference>
<dbReference type="InterPro" id="IPR027417">
    <property type="entry name" value="P-loop_NTPase"/>
</dbReference>
<dbReference type="InterPro" id="IPR029016">
    <property type="entry name" value="GAF-like_dom_sf"/>
</dbReference>
<name>A0A4Z1CBN8_9GAMM</name>
<evidence type="ECO:0000256" key="1">
    <source>
        <dbReference type="ARBA" id="ARBA00022741"/>
    </source>
</evidence>
<dbReference type="EMBL" id="SRPF01000001">
    <property type="protein sequence ID" value="TGN41373.1"/>
    <property type="molecule type" value="Genomic_DNA"/>
</dbReference>
<dbReference type="CDD" id="cd00009">
    <property type="entry name" value="AAA"/>
    <property type="match status" value="1"/>
</dbReference>
<dbReference type="InterPro" id="IPR002078">
    <property type="entry name" value="Sigma_54_int"/>
</dbReference>
<comment type="caution">
    <text evidence="7">The sequence shown here is derived from an EMBL/GenBank/DDBJ whole genome shotgun (WGS) entry which is preliminary data.</text>
</comment>
<dbReference type="GO" id="GO:0005524">
    <property type="term" value="F:ATP binding"/>
    <property type="evidence" value="ECO:0007669"/>
    <property type="project" value="UniProtKB-KW"/>
</dbReference>
<sequence>MDPSLNPIETSWARCRNLGIDCNSNPGFETLPPDALNRLQQEHASLIQATEDEALPYFDNMLQNTQCLVVLADPDGVILQTWHPMDQPSAAFAGIRPGHIWNEASAGTNAIGTSLATGQAVHVRGDQHYLKAHHQLTGSATPVFDAEGQLAGVLNLCSTTKMSGDYTLGMVKLLSHGIENRLIFQTYQGNFHILKINTSASSLDSSWAGLLVLDKTGNVLASNRRAATILGERQARTSLQQIFSIDLDGLTAIANNRPASLTANGNYQVLGQVMLPEQPQPSQEERQKDAADIPDDVLALEDLEHGDSRVRRLVAQARKMMEKDIPILVFGETGSGKEILVRSLHYHSSRAPGPLIAVNCAAIPAELAESQLFGYEKGAFTGAHTKGYVGLIRQADGGTLFLDEIGEMPLALQSRLLRVLQQRVVTPLGSTEDFPVDIKLISATNRNLRDDIQKGHFRQDLYYRITGLNVELPALRERTDVRELVRFVHQRLLATEPGPALSDSMLDLLVRHPWPGNVRQLVHILRVGMAMADGELLQEDHLPDDFFTDTSRPGNLTTEPLEELIPRLYRANGGNVARTARAAGVSRNTVYKYVRPAGTD</sequence>
<dbReference type="GO" id="GO:0006355">
    <property type="term" value="P:regulation of DNA-templated transcription"/>
    <property type="evidence" value="ECO:0007669"/>
    <property type="project" value="InterPro"/>
</dbReference>
<keyword evidence="8" id="KW-1185">Reference proteome</keyword>
<dbReference type="Pfam" id="PF25601">
    <property type="entry name" value="AAA_lid_14"/>
    <property type="match status" value="1"/>
</dbReference>
<dbReference type="RefSeq" id="WP_135801758.1">
    <property type="nucleotide sequence ID" value="NZ_SRPF01000001.1"/>
</dbReference>
<dbReference type="InterPro" id="IPR025944">
    <property type="entry name" value="Sigma_54_int_dom_CS"/>
</dbReference>
<keyword evidence="5" id="KW-0804">Transcription</keyword>
<dbReference type="AlphaFoldDB" id="A0A4Z1CBN8"/>
<reference evidence="7 8" key="1">
    <citation type="submission" date="2019-04" db="EMBL/GenBank/DDBJ databases">
        <authorList>
            <person name="Park S."/>
            <person name="Yoon J.-H."/>
        </authorList>
    </citation>
    <scope>NUCLEOTIDE SEQUENCE [LARGE SCALE GENOMIC DNA]</scope>
    <source>
        <strain evidence="7 8">HJM-18</strain>
    </source>
</reference>
<gene>
    <name evidence="7" type="ORF">E5Q11_02165</name>
</gene>
<protein>
    <submittedName>
        <fullName evidence="7">Sigma-54-dependent Fis family transcriptional regulator</fullName>
    </submittedName>
</protein>
<dbReference type="PANTHER" id="PTHR32071:SF77">
    <property type="entry name" value="TRANSCRIPTIONAL REGULATORY PROTEIN"/>
    <property type="match status" value="1"/>
</dbReference>
<proteinExistence type="predicted"/>
<evidence type="ECO:0000256" key="3">
    <source>
        <dbReference type="ARBA" id="ARBA00023015"/>
    </source>
</evidence>
<dbReference type="Gene3D" id="1.10.8.60">
    <property type="match status" value="1"/>
</dbReference>
<dbReference type="GO" id="GO:0003677">
    <property type="term" value="F:DNA binding"/>
    <property type="evidence" value="ECO:0007669"/>
    <property type="project" value="UniProtKB-KW"/>
</dbReference>
<dbReference type="Proteomes" id="UP000298325">
    <property type="component" value="Unassembled WGS sequence"/>
</dbReference>
<dbReference type="FunFam" id="3.40.50.300:FF:000006">
    <property type="entry name" value="DNA-binding transcriptional regulator NtrC"/>
    <property type="match status" value="1"/>
</dbReference>
<dbReference type="InterPro" id="IPR003593">
    <property type="entry name" value="AAA+_ATPase"/>
</dbReference>
<dbReference type="SUPFAM" id="SSF52540">
    <property type="entry name" value="P-loop containing nucleoside triphosphate hydrolases"/>
    <property type="match status" value="1"/>
</dbReference>
<dbReference type="Pfam" id="PF01590">
    <property type="entry name" value="GAF"/>
    <property type="match status" value="1"/>
</dbReference>
<dbReference type="Gene3D" id="3.30.450.40">
    <property type="match status" value="1"/>
</dbReference>
<accession>A0A4Z1CBN8</accession>
<feature type="domain" description="Sigma-54 factor interaction" evidence="6">
    <location>
        <begin position="303"/>
        <end position="530"/>
    </location>
</feature>
<dbReference type="PANTHER" id="PTHR32071">
    <property type="entry name" value="TRANSCRIPTIONAL REGULATORY PROTEIN"/>
    <property type="match status" value="1"/>
</dbReference>
<organism evidence="7 8">
    <name type="scientific">Marinobacter confluentis</name>
    <dbReference type="NCBI Taxonomy" id="1697557"/>
    <lineage>
        <taxon>Bacteria</taxon>
        <taxon>Pseudomonadati</taxon>
        <taxon>Pseudomonadota</taxon>
        <taxon>Gammaproteobacteria</taxon>
        <taxon>Pseudomonadales</taxon>
        <taxon>Marinobacteraceae</taxon>
        <taxon>Marinobacter</taxon>
    </lineage>
</organism>
<keyword evidence="1" id="KW-0547">Nucleotide-binding</keyword>
<evidence type="ECO:0000256" key="2">
    <source>
        <dbReference type="ARBA" id="ARBA00022840"/>
    </source>
</evidence>
<dbReference type="PROSITE" id="PS00675">
    <property type="entry name" value="SIGMA54_INTERACT_1"/>
    <property type="match status" value="1"/>
</dbReference>
<evidence type="ECO:0000313" key="7">
    <source>
        <dbReference type="EMBL" id="TGN41373.1"/>
    </source>
</evidence>
<evidence type="ECO:0000313" key="8">
    <source>
        <dbReference type="Proteomes" id="UP000298325"/>
    </source>
</evidence>
<evidence type="ECO:0000256" key="4">
    <source>
        <dbReference type="ARBA" id="ARBA00023125"/>
    </source>
</evidence>